<sequence length="294" mass="32555">MHADQLAVSLETVRTLVDEQFPAWRDLPIRAVAAAGTEHALFRIGDRFAARFPLRAGDVESVRRSLQAEAAAARELLGRTRFRTPEPVAIGEPGAGYPLPWAVQTWLSGTVATLADPGDSIEFACDLAEFIRGVRAIDTRGRTFTGRGRGGELHTHDAWMQTCFERSTHLLDVPALRRLWAQMRELPRGTTPDVMNHCDLIPGNVLVADGRLTGVIDVGGLAPADPALDLVSAWHLLEPTPRRILHAHLESDDLEWHRGRAWAFQQAMGLVWYYATTNPTMSHLGRRTLSRILA</sequence>
<dbReference type="CDD" id="cd05155">
    <property type="entry name" value="APH_ChoK_like_1"/>
    <property type="match status" value="1"/>
</dbReference>
<proteinExistence type="predicted"/>
<evidence type="ECO:0000259" key="1">
    <source>
        <dbReference type="Pfam" id="PF01636"/>
    </source>
</evidence>
<dbReference type="PANTHER" id="PTHR21310">
    <property type="entry name" value="AMINOGLYCOSIDE PHOSPHOTRANSFERASE-RELATED-RELATED"/>
    <property type="match status" value="1"/>
</dbReference>
<gene>
    <name evidence="2" type="ORF">FG87_12255</name>
</gene>
<keyword evidence="3" id="KW-1185">Reference proteome</keyword>
<dbReference type="PANTHER" id="PTHR21310:SF42">
    <property type="entry name" value="BIFUNCTIONAL AAC_APH"/>
    <property type="match status" value="1"/>
</dbReference>
<dbReference type="Pfam" id="PF01636">
    <property type="entry name" value="APH"/>
    <property type="match status" value="1"/>
</dbReference>
<dbReference type="InterPro" id="IPR002575">
    <property type="entry name" value="Aminoglycoside_PTrfase"/>
</dbReference>
<dbReference type="InterPro" id="IPR051678">
    <property type="entry name" value="AGP_Transferase"/>
</dbReference>
<evidence type="ECO:0000313" key="2">
    <source>
        <dbReference type="EMBL" id="KIA64646.1"/>
    </source>
</evidence>
<dbReference type="Gene3D" id="3.90.1200.10">
    <property type="match status" value="1"/>
</dbReference>
<dbReference type="SUPFAM" id="SSF56112">
    <property type="entry name" value="Protein kinase-like (PK-like)"/>
    <property type="match status" value="1"/>
</dbReference>
<comment type="caution">
    <text evidence="2">The sequence shown here is derived from an EMBL/GenBank/DDBJ whole genome shotgun (WGS) entry which is preliminary data.</text>
</comment>
<protein>
    <submittedName>
        <fullName evidence="2">Aminoglycoside phosphotransferase</fullName>
    </submittedName>
</protein>
<dbReference type="RefSeq" id="WP_043669050.1">
    <property type="nucleotide sequence ID" value="NZ_BDCI01000018.1"/>
</dbReference>
<dbReference type="EMBL" id="JNFP01000012">
    <property type="protein sequence ID" value="KIA64646.1"/>
    <property type="molecule type" value="Genomic_DNA"/>
</dbReference>
<accession>A0ABR4ZH76</accession>
<dbReference type="InterPro" id="IPR011009">
    <property type="entry name" value="Kinase-like_dom_sf"/>
</dbReference>
<organism evidence="2 3">
    <name type="scientific">Nocardia vulneris</name>
    <dbReference type="NCBI Taxonomy" id="1141657"/>
    <lineage>
        <taxon>Bacteria</taxon>
        <taxon>Bacillati</taxon>
        <taxon>Actinomycetota</taxon>
        <taxon>Actinomycetes</taxon>
        <taxon>Mycobacteriales</taxon>
        <taxon>Nocardiaceae</taxon>
        <taxon>Nocardia</taxon>
    </lineage>
</organism>
<dbReference type="Proteomes" id="UP000031364">
    <property type="component" value="Unassembled WGS sequence"/>
</dbReference>
<evidence type="ECO:0000313" key="3">
    <source>
        <dbReference type="Proteomes" id="UP000031364"/>
    </source>
</evidence>
<dbReference type="Gene3D" id="3.30.200.20">
    <property type="entry name" value="Phosphorylase Kinase, domain 1"/>
    <property type="match status" value="1"/>
</dbReference>
<reference evidence="2 3" key="1">
    <citation type="journal article" date="2014" name="Int. J. Syst. Evol. Microbiol.">
        <title>Nocardia vulneris sp. nov., isolated from wounds of human patients in North America.</title>
        <authorList>
            <person name="Lasker B.A."/>
            <person name="Bell M."/>
            <person name="Klenk H.P."/>
            <person name="Sproer C."/>
            <person name="Schumann C."/>
            <person name="Schumann P."/>
            <person name="Brown J.M."/>
        </authorList>
    </citation>
    <scope>NUCLEOTIDE SEQUENCE [LARGE SCALE GENOMIC DNA]</scope>
    <source>
        <strain evidence="2 3">W9851</strain>
    </source>
</reference>
<feature type="domain" description="Aminoglycoside phosphotransferase" evidence="1">
    <location>
        <begin position="34"/>
        <end position="262"/>
    </location>
</feature>
<name>A0ABR4ZH76_9NOCA</name>